<dbReference type="GO" id="GO:0030246">
    <property type="term" value="F:carbohydrate binding"/>
    <property type="evidence" value="ECO:0007669"/>
    <property type="project" value="InterPro"/>
</dbReference>
<dbReference type="Pfam" id="PF03714">
    <property type="entry name" value="PUD"/>
    <property type="match status" value="1"/>
</dbReference>
<dbReference type="AlphaFoldDB" id="A0A7X2D122"/>
<keyword evidence="5 12" id="KW-0378">Hydrolase</keyword>
<dbReference type="Gene3D" id="3.20.20.80">
    <property type="entry name" value="Glycosidases"/>
    <property type="match status" value="1"/>
</dbReference>
<dbReference type="InterPro" id="IPR013784">
    <property type="entry name" value="Carb-bd-like_fold"/>
</dbReference>
<dbReference type="NCBIfam" id="TIGR02104">
    <property type="entry name" value="pulA_typeI"/>
    <property type="match status" value="1"/>
</dbReference>
<keyword evidence="8 12" id="KW-0326">Glycosidase</keyword>
<dbReference type="InterPro" id="IPR006047">
    <property type="entry name" value="GH13_cat_dom"/>
</dbReference>
<dbReference type="OrthoDB" id="9761875at2"/>
<dbReference type="PROSITE" id="PS50847">
    <property type="entry name" value="GRAM_POS_ANCHORING"/>
    <property type="match status" value="1"/>
</dbReference>
<dbReference type="InterPro" id="IPR018247">
    <property type="entry name" value="EF_Hand_1_Ca_BS"/>
</dbReference>
<dbReference type="InterPro" id="IPR011840">
    <property type="entry name" value="PulA_typeI"/>
</dbReference>
<dbReference type="SUPFAM" id="SSF81296">
    <property type="entry name" value="E set domains"/>
    <property type="match status" value="1"/>
</dbReference>
<keyword evidence="4" id="KW-0732">Signal</keyword>
<evidence type="ECO:0000313" key="13">
    <source>
        <dbReference type="Proteomes" id="UP000439550"/>
    </source>
</evidence>
<evidence type="ECO:0000256" key="8">
    <source>
        <dbReference type="ARBA" id="ARBA00023295"/>
    </source>
</evidence>
<sequence length="1238" mass="133837">MMFSNQKTNQTNPHFRTWKSGKRWLFAASILATLVGSAFISYPKVEASTVQITYTAKSGDPIYPTLSAWVWGTGTSSDNSWTTLKNVAGTENYTATISGVSSSGAGMTLVKKQGDWSTQIKDATGGTNINLSATETQSELIHITGDNVVTSDEKFTIPTIKVPTISNATVDTPLDLTATVSNPDQLPSLEGLKVEVNGVLINDPAHFIPTNPGAMTVSYRYEYTLPNKTTDTATQSISFQVAKSDQGILSVPANQTLSILAGKTTQTFHPTALKDSLGNETTVQLLDAANQVITPKADGSYELTSGTYRVVYTGKNTAPERVTQTITVNQAPATITVHYYNPNGYEGWNMWKWVDDNNGAGNTAPASSPTFSGTQTAQDGTVWDTAQLIYDTSGTAGNATAPFNSVSLIIRQSINGNDWANQTQNLVFAPNEDGSPKDIYVVSGDNTHIYSTEQEAMAAYKKAQEIVTMDWKAFDAHYAYEGTLGSFYSKASTTFKVWAPTTDVTGVTKVQLIDYGISTLTDKDLDLRPARVIEMTQGTTQSTDLSKNTIGLWTTVVSGDMKNHVYTYRVTYADGSVKETQDPYSTAVIVNGHRSVVIDPNETIPEHFKVVQGAQATWRVSDPTKAIIQEMNVRDFTISKTSGVASNQKGKYLGVIQSGTKNSAGASTGLDYLKKLGVNYVQIMPAADFASVDETGAGQQQNWGYDPENYNVPEGSFSTDAANPVTRITEFKTMVQGLHDAGLGVIMDVVYPHQANQSLSPFQIMAPNYYFRLSNGSGCGNDTASEREMYSNYIVNSVLYWVNTYDVDGFRFDQMMQIDTGTMNKIREKLSQIDPNIILYGEGWNGGTTALPENEKSNQDNIQKIPGVGVFNDIARDAIKGSDVYSQTDPKTGFVNGQTGNSVFTDTEAAVANVITGTHTSSEDKKISALTPSQIMNFIEVHDNATLNDLIWKENPKDDQATHDARVNLANAINLLAQGVPVIETGQEFDRTKVVDSNGNGVIDQDEFNAAANSYNTGDTANEINWDLLSAHADMVDFIQSVIAFRKAHPAFQLTSYNAISQHVKITNAAAGSGVITYEVTENGIKYLVIYNATDKAIHLGKSGTYYTATDFSDALVEISDSSNLSVGQTLHTATVSVNALSATILRLTPEKVPVLTPPNSSVLTKNPVRHTALKKGQVNPSVSAVTLKNEGQGVKALPLQEKILPKTGSEDQSALSVFGVAILSLLGVTLGLKKRQE</sequence>
<evidence type="ECO:0000256" key="9">
    <source>
        <dbReference type="SAM" id="Phobius"/>
    </source>
</evidence>
<gene>
    <name evidence="12" type="primary">pulA</name>
    <name evidence="12" type="ORF">GHI93_09360</name>
</gene>
<comment type="similarity">
    <text evidence="1">Belongs to the glycosyl hydrolase 13 family.</text>
</comment>
<feature type="transmembrane region" description="Helical" evidence="9">
    <location>
        <begin position="1215"/>
        <end position="1233"/>
    </location>
</feature>
<dbReference type="InterPro" id="IPR022263">
    <property type="entry name" value="KxYKxGKxW"/>
</dbReference>
<dbReference type="CDD" id="cd11341">
    <property type="entry name" value="AmyAc_Pullulanase_LD-like"/>
    <property type="match status" value="1"/>
</dbReference>
<evidence type="ECO:0000256" key="6">
    <source>
        <dbReference type="ARBA" id="ARBA00022837"/>
    </source>
</evidence>
<evidence type="ECO:0000259" key="10">
    <source>
        <dbReference type="PROSITE" id="PS50222"/>
    </source>
</evidence>
<dbReference type="PROSITE" id="PS50222">
    <property type="entry name" value="EF_HAND_2"/>
    <property type="match status" value="1"/>
</dbReference>
<comment type="caution">
    <text evidence="12">The sequence shown here is derived from an EMBL/GenBank/DDBJ whole genome shotgun (WGS) entry which is preliminary data.</text>
</comment>
<keyword evidence="9" id="KW-0472">Membrane</keyword>
<dbReference type="PROSITE" id="PS00018">
    <property type="entry name" value="EF_HAND_1"/>
    <property type="match status" value="1"/>
</dbReference>
<dbReference type="PANTHER" id="PTHR43002">
    <property type="entry name" value="GLYCOGEN DEBRANCHING ENZYME"/>
    <property type="match status" value="1"/>
</dbReference>
<keyword evidence="2" id="KW-0134">Cell wall</keyword>
<evidence type="ECO:0000256" key="2">
    <source>
        <dbReference type="ARBA" id="ARBA00022512"/>
    </source>
</evidence>
<evidence type="ECO:0000256" key="5">
    <source>
        <dbReference type="ARBA" id="ARBA00022801"/>
    </source>
</evidence>
<keyword evidence="9" id="KW-0812">Transmembrane</keyword>
<protein>
    <submittedName>
        <fullName evidence="12">Type I pullulanase</fullName>
        <ecNumber evidence="12">3.2.1.41</ecNumber>
    </submittedName>
</protein>
<dbReference type="GO" id="GO:0005509">
    <property type="term" value="F:calcium ion binding"/>
    <property type="evidence" value="ECO:0007669"/>
    <property type="project" value="InterPro"/>
</dbReference>
<name>A0A7X2D122_9LACT</name>
<dbReference type="CDD" id="cd02860">
    <property type="entry name" value="E_set_Pullulanase"/>
    <property type="match status" value="1"/>
</dbReference>
<dbReference type="NCBIfam" id="TIGR01167">
    <property type="entry name" value="LPXTG_anchor"/>
    <property type="match status" value="1"/>
</dbReference>
<dbReference type="EMBL" id="WITJ01000012">
    <property type="protein sequence ID" value="MQW40133.1"/>
    <property type="molecule type" value="Genomic_DNA"/>
</dbReference>
<dbReference type="InterPro" id="IPR017853">
    <property type="entry name" value="GH"/>
</dbReference>
<proteinExistence type="inferred from homology"/>
<dbReference type="Gene3D" id="2.60.40.1110">
    <property type="match status" value="1"/>
</dbReference>
<evidence type="ECO:0000256" key="1">
    <source>
        <dbReference type="ARBA" id="ARBA00008061"/>
    </source>
</evidence>
<dbReference type="GO" id="GO:0005975">
    <property type="term" value="P:carbohydrate metabolic process"/>
    <property type="evidence" value="ECO:0007669"/>
    <property type="project" value="InterPro"/>
</dbReference>
<accession>A0A7X2D122</accession>
<dbReference type="Pfam" id="PF00746">
    <property type="entry name" value="Gram_pos_anchor"/>
    <property type="match status" value="1"/>
</dbReference>
<dbReference type="SMART" id="SM00642">
    <property type="entry name" value="Aamy"/>
    <property type="match status" value="1"/>
</dbReference>
<keyword evidence="7" id="KW-0572">Peptidoglycan-anchor</keyword>
<reference evidence="12 13" key="1">
    <citation type="submission" date="2019-10" db="EMBL/GenBank/DDBJ databases">
        <authorList>
            <person name="Dong K."/>
        </authorList>
    </citation>
    <scope>NUCLEOTIDE SEQUENCE [LARGE SCALE GENOMIC DNA]</scope>
    <source>
        <strain evidence="12 13">DSM 28960</strain>
    </source>
</reference>
<evidence type="ECO:0000259" key="11">
    <source>
        <dbReference type="PROSITE" id="PS50847"/>
    </source>
</evidence>
<organism evidence="12 13">
    <name type="scientific">Lactococcus hircilactis</name>
    <dbReference type="NCBI Taxonomy" id="1494462"/>
    <lineage>
        <taxon>Bacteria</taxon>
        <taxon>Bacillati</taxon>
        <taxon>Bacillota</taxon>
        <taxon>Bacilli</taxon>
        <taxon>Lactobacillales</taxon>
        <taxon>Streptococcaceae</taxon>
        <taxon>Lactococcus</taxon>
    </lineage>
</organism>
<keyword evidence="9" id="KW-1133">Transmembrane helix</keyword>
<feature type="domain" description="Gram-positive cocci surface proteins LPxTG" evidence="11">
    <location>
        <begin position="1205"/>
        <end position="1238"/>
    </location>
</feature>
<keyword evidence="13" id="KW-1185">Reference proteome</keyword>
<dbReference type="InterPro" id="IPR013783">
    <property type="entry name" value="Ig-like_fold"/>
</dbReference>
<dbReference type="InterPro" id="IPR005323">
    <property type="entry name" value="CBM41_pullulanase"/>
</dbReference>
<dbReference type="InterPro" id="IPR014756">
    <property type="entry name" value="Ig_E-set"/>
</dbReference>
<keyword evidence="3" id="KW-0964">Secreted</keyword>
<dbReference type="SUPFAM" id="SSF51445">
    <property type="entry name" value="(Trans)glycosidases"/>
    <property type="match status" value="1"/>
</dbReference>
<dbReference type="InterPro" id="IPR002048">
    <property type="entry name" value="EF_hand_dom"/>
</dbReference>
<dbReference type="InterPro" id="IPR019931">
    <property type="entry name" value="LPXTG_anchor"/>
</dbReference>
<evidence type="ECO:0000256" key="7">
    <source>
        <dbReference type="ARBA" id="ARBA00023088"/>
    </source>
</evidence>
<dbReference type="GO" id="GO:0051060">
    <property type="term" value="F:pullulanase activity"/>
    <property type="evidence" value="ECO:0007669"/>
    <property type="project" value="UniProtKB-EC"/>
</dbReference>
<dbReference type="CDD" id="cd10315">
    <property type="entry name" value="CBM41_pullulanase"/>
    <property type="match status" value="1"/>
</dbReference>
<keyword evidence="6" id="KW-0106">Calcium</keyword>
<dbReference type="SUPFAM" id="SSF49452">
    <property type="entry name" value="Starch-binding domain-like"/>
    <property type="match status" value="1"/>
</dbReference>
<feature type="domain" description="EF-hand" evidence="10">
    <location>
        <begin position="993"/>
        <end position="1018"/>
    </location>
</feature>
<evidence type="ECO:0000313" key="12">
    <source>
        <dbReference type="EMBL" id="MQW40133.1"/>
    </source>
</evidence>
<dbReference type="Gene3D" id="2.60.40.10">
    <property type="entry name" value="Immunoglobulins"/>
    <property type="match status" value="1"/>
</dbReference>
<dbReference type="NCBIfam" id="TIGR03715">
    <property type="entry name" value="KxYKxGKxW"/>
    <property type="match status" value="1"/>
</dbReference>
<dbReference type="EC" id="3.2.1.41" evidence="12"/>
<evidence type="ECO:0000256" key="3">
    <source>
        <dbReference type="ARBA" id="ARBA00022525"/>
    </source>
</evidence>
<dbReference type="Proteomes" id="UP000439550">
    <property type="component" value="Unassembled WGS sequence"/>
</dbReference>
<evidence type="ECO:0000256" key="4">
    <source>
        <dbReference type="ARBA" id="ARBA00022729"/>
    </source>
</evidence>